<dbReference type="eggNOG" id="KOG2615">
    <property type="taxonomic scope" value="Eukaryota"/>
</dbReference>
<keyword evidence="4 6" id="KW-1133">Transmembrane helix</keyword>
<feature type="transmembrane region" description="Helical" evidence="6">
    <location>
        <begin position="223"/>
        <end position="251"/>
    </location>
</feature>
<feature type="transmembrane region" description="Helical" evidence="6">
    <location>
        <begin position="9"/>
        <end position="30"/>
    </location>
</feature>
<feature type="non-terminal residue" evidence="8">
    <location>
        <position position="431"/>
    </location>
</feature>
<feature type="transmembrane region" description="Helical" evidence="6">
    <location>
        <begin position="104"/>
        <end position="124"/>
    </location>
</feature>
<organism evidence="8 9">
    <name type="scientific">Auricularia subglabra (strain TFB-10046 / SS5)</name>
    <name type="common">White-rot fungus</name>
    <name type="synonym">Auricularia delicata (strain TFB10046)</name>
    <dbReference type="NCBI Taxonomy" id="717982"/>
    <lineage>
        <taxon>Eukaryota</taxon>
        <taxon>Fungi</taxon>
        <taxon>Dikarya</taxon>
        <taxon>Basidiomycota</taxon>
        <taxon>Agaricomycotina</taxon>
        <taxon>Agaricomycetes</taxon>
        <taxon>Auriculariales</taxon>
        <taxon>Auriculariaceae</taxon>
        <taxon>Auricularia</taxon>
    </lineage>
</organism>
<dbReference type="KEGG" id="adl:AURDEDRAFT_46497"/>
<dbReference type="PROSITE" id="PS50850">
    <property type="entry name" value="MFS"/>
    <property type="match status" value="1"/>
</dbReference>
<dbReference type="SUPFAM" id="SSF103473">
    <property type="entry name" value="MFS general substrate transporter"/>
    <property type="match status" value="1"/>
</dbReference>
<dbReference type="OMA" id="EICRKEH"/>
<dbReference type="Proteomes" id="UP000006514">
    <property type="component" value="Unassembled WGS sequence"/>
</dbReference>
<dbReference type="AlphaFoldDB" id="J0WQW6"/>
<reference evidence="9" key="1">
    <citation type="journal article" date="2012" name="Science">
        <title>The Paleozoic origin of enzymatic lignin decomposition reconstructed from 31 fungal genomes.</title>
        <authorList>
            <person name="Floudas D."/>
            <person name="Binder M."/>
            <person name="Riley R."/>
            <person name="Barry K."/>
            <person name="Blanchette R.A."/>
            <person name="Henrissat B."/>
            <person name="Martinez A.T."/>
            <person name="Otillar R."/>
            <person name="Spatafora J.W."/>
            <person name="Yadav J.S."/>
            <person name="Aerts A."/>
            <person name="Benoit I."/>
            <person name="Boyd A."/>
            <person name="Carlson A."/>
            <person name="Copeland A."/>
            <person name="Coutinho P.M."/>
            <person name="de Vries R.P."/>
            <person name="Ferreira P."/>
            <person name="Findley K."/>
            <person name="Foster B."/>
            <person name="Gaskell J."/>
            <person name="Glotzer D."/>
            <person name="Gorecki P."/>
            <person name="Heitman J."/>
            <person name="Hesse C."/>
            <person name="Hori C."/>
            <person name="Igarashi K."/>
            <person name="Jurgens J.A."/>
            <person name="Kallen N."/>
            <person name="Kersten P."/>
            <person name="Kohler A."/>
            <person name="Kuees U."/>
            <person name="Kumar T.K.A."/>
            <person name="Kuo A."/>
            <person name="LaButti K."/>
            <person name="Larrondo L.F."/>
            <person name="Lindquist E."/>
            <person name="Ling A."/>
            <person name="Lombard V."/>
            <person name="Lucas S."/>
            <person name="Lundell T."/>
            <person name="Martin R."/>
            <person name="McLaughlin D.J."/>
            <person name="Morgenstern I."/>
            <person name="Morin E."/>
            <person name="Murat C."/>
            <person name="Nagy L.G."/>
            <person name="Nolan M."/>
            <person name="Ohm R.A."/>
            <person name="Patyshakuliyeva A."/>
            <person name="Rokas A."/>
            <person name="Ruiz-Duenas F.J."/>
            <person name="Sabat G."/>
            <person name="Salamov A."/>
            <person name="Samejima M."/>
            <person name="Schmutz J."/>
            <person name="Slot J.C."/>
            <person name="St John F."/>
            <person name="Stenlid J."/>
            <person name="Sun H."/>
            <person name="Sun S."/>
            <person name="Syed K."/>
            <person name="Tsang A."/>
            <person name="Wiebenga A."/>
            <person name="Young D."/>
            <person name="Pisabarro A."/>
            <person name="Eastwood D.C."/>
            <person name="Martin F."/>
            <person name="Cullen D."/>
            <person name="Grigoriev I.V."/>
            <person name="Hibbett D.S."/>
        </authorList>
    </citation>
    <scope>NUCLEOTIDE SEQUENCE [LARGE SCALE GENOMIC DNA]</scope>
    <source>
        <strain evidence="9">TFB10046</strain>
    </source>
</reference>
<feature type="transmembrane region" description="Helical" evidence="6">
    <location>
        <begin position="178"/>
        <end position="202"/>
    </location>
</feature>
<dbReference type="Pfam" id="PF07690">
    <property type="entry name" value="MFS_1"/>
    <property type="match status" value="1"/>
</dbReference>
<dbReference type="Gene3D" id="1.20.1250.20">
    <property type="entry name" value="MFS general substrate transporter like domains"/>
    <property type="match status" value="1"/>
</dbReference>
<evidence type="ECO:0000256" key="3">
    <source>
        <dbReference type="ARBA" id="ARBA00022692"/>
    </source>
</evidence>
<keyword evidence="2" id="KW-0813">Transport</keyword>
<dbReference type="InterPro" id="IPR011701">
    <property type="entry name" value="MFS"/>
</dbReference>
<dbReference type="PANTHER" id="PTHR23504:SF3">
    <property type="entry name" value="MAJOR FACILITATOR SUPERFAMILY (MFS) PROFILE DOMAIN-CONTAINING PROTEIN"/>
    <property type="match status" value="1"/>
</dbReference>
<feature type="transmembrane region" description="Helical" evidence="6">
    <location>
        <begin position="302"/>
        <end position="324"/>
    </location>
</feature>
<feature type="domain" description="Major facilitator superfamily (MFS) profile" evidence="7">
    <location>
        <begin position="8"/>
        <end position="429"/>
    </location>
</feature>
<feature type="transmembrane region" description="Helical" evidence="6">
    <location>
        <begin position="271"/>
        <end position="290"/>
    </location>
</feature>
<sequence>EHSFPKMQVALLCIARATEIIAFFTIFPYVNQMITDMGGVPPAEVGYWSGWIESMFSLTSMVSMLFWGRTSDRVGHKRVLVGCLFGMAATTVAFGFAASVPQMIAFRALAGAFGGATVTVRTMLSEVSTQHTQARAFSLFQFAANVGIFVGPLIGGTLAEPARQFPNIFSCVKFLRNYPYFLPGFVTGLLTAAVALANMFWLEETLRGQTESAPRQVPASVKSIIFSPGVIPVLVVFLYAFLLSFFTGSLFPVVYFTPVDLGGFGLSPPQISFFVTLIGLSQAAWVLFAFPTLQRRFGTANLLRGCAIVWPLAYACMPALNAILRAGHERAFWIFAPIASSLGASVSMSYAAVQLALNDISPSPSALGSLNGIAQSLTSGERAFAPAFITAVYAYGVTRQIMSGYFGWVVLVVLSCGFGATLVWLPAEREG</sequence>
<feature type="non-terminal residue" evidence="8">
    <location>
        <position position="1"/>
    </location>
</feature>
<dbReference type="EMBL" id="JH687909">
    <property type="protein sequence ID" value="EJD35021.1"/>
    <property type="molecule type" value="Genomic_DNA"/>
</dbReference>
<comment type="subcellular location">
    <subcellularLocation>
        <location evidence="1">Membrane</location>
        <topology evidence="1">Multi-pass membrane protein</topology>
    </subcellularLocation>
</comment>
<dbReference type="InterPro" id="IPR020846">
    <property type="entry name" value="MFS_dom"/>
</dbReference>
<dbReference type="InterPro" id="IPR036259">
    <property type="entry name" value="MFS_trans_sf"/>
</dbReference>
<dbReference type="GO" id="GO:0022857">
    <property type="term" value="F:transmembrane transporter activity"/>
    <property type="evidence" value="ECO:0007669"/>
    <property type="project" value="InterPro"/>
</dbReference>
<feature type="transmembrane region" description="Helical" evidence="6">
    <location>
        <begin position="79"/>
        <end position="98"/>
    </location>
</feature>
<dbReference type="OrthoDB" id="419616at2759"/>
<evidence type="ECO:0000313" key="9">
    <source>
        <dbReference type="Proteomes" id="UP000006514"/>
    </source>
</evidence>
<keyword evidence="3 6" id="KW-0812">Transmembrane</keyword>
<dbReference type="InParanoid" id="J0WQW6"/>
<evidence type="ECO:0000256" key="2">
    <source>
        <dbReference type="ARBA" id="ARBA00022448"/>
    </source>
</evidence>
<feature type="transmembrane region" description="Helical" evidence="6">
    <location>
        <begin position="405"/>
        <end position="425"/>
    </location>
</feature>
<evidence type="ECO:0000256" key="5">
    <source>
        <dbReference type="ARBA" id="ARBA00023136"/>
    </source>
</evidence>
<gene>
    <name evidence="8" type="ORF">AURDEDRAFT_46497</name>
</gene>
<protein>
    <submittedName>
        <fullName evidence="8">Putative tetracycline-efflux transporter</fullName>
    </submittedName>
</protein>
<feature type="transmembrane region" description="Helical" evidence="6">
    <location>
        <begin position="136"/>
        <end position="158"/>
    </location>
</feature>
<evidence type="ECO:0000259" key="7">
    <source>
        <dbReference type="PROSITE" id="PS50850"/>
    </source>
</evidence>
<accession>J0WQW6</accession>
<dbReference type="CDD" id="cd17330">
    <property type="entry name" value="MFS_SLC46_TetA_like"/>
    <property type="match status" value="1"/>
</dbReference>
<name>J0WQW6_AURST</name>
<feature type="transmembrane region" description="Helical" evidence="6">
    <location>
        <begin position="50"/>
        <end position="67"/>
    </location>
</feature>
<evidence type="ECO:0000313" key="8">
    <source>
        <dbReference type="EMBL" id="EJD35021.1"/>
    </source>
</evidence>
<evidence type="ECO:0000256" key="1">
    <source>
        <dbReference type="ARBA" id="ARBA00004141"/>
    </source>
</evidence>
<keyword evidence="9" id="KW-1185">Reference proteome</keyword>
<dbReference type="GO" id="GO:0016020">
    <property type="term" value="C:membrane"/>
    <property type="evidence" value="ECO:0007669"/>
    <property type="project" value="UniProtKB-SubCell"/>
</dbReference>
<proteinExistence type="predicted"/>
<evidence type="ECO:0000256" key="4">
    <source>
        <dbReference type="ARBA" id="ARBA00022989"/>
    </source>
</evidence>
<feature type="transmembrane region" description="Helical" evidence="6">
    <location>
        <begin position="330"/>
        <end position="353"/>
    </location>
</feature>
<dbReference type="PANTHER" id="PTHR23504">
    <property type="entry name" value="MAJOR FACILITATOR SUPERFAMILY DOMAIN-CONTAINING PROTEIN 10"/>
    <property type="match status" value="1"/>
</dbReference>
<keyword evidence="5 6" id="KW-0472">Membrane</keyword>
<evidence type="ECO:0000256" key="6">
    <source>
        <dbReference type="SAM" id="Phobius"/>
    </source>
</evidence>